<proteinExistence type="predicted"/>
<dbReference type="InterPro" id="IPR002885">
    <property type="entry name" value="PPR_rpt"/>
</dbReference>
<keyword evidence="4" id="KW-1185">Reference proteome</keyword>
<dbReference type="Proteomes" id="UP000027138">
    <property type="component" value="Unassembled WGS sequence"/>
</dbReference>
<feature type="repeat" description="PPR" evidence="2">
    <location>
        <begin position="87"/>
        <end position="122"/>
    </location>
</feature>
<dbReference type="Pfam" id="PF13041">
    <property type="entry name" value="PPR_2"/>
    <property type="match status" value="2"/>
</dbReference>
<dbReference type="Gene3D" id="1.25.40.10">
    <property type="entry name" value="Tetratricopeptide repeat domain"/>
    <property type="match status" value="2"/>
</dbReference>
<dbReference type="NCBIfam" id="TIGR00756">
    <property type="entry name" value="PPR"/>
    <property type="match status" value="3"/>
</dbReference>
<dbReference type="FunFam" id="1.25.40.10:FF:000348">
    <property type="entry name" value="Pentatricopeptide repeat-containing protein chloroplastic"/>
    <property type="match status" value="1"/>
</dbReference>
<organism evidence="3 4">
    <name type="scientific">Jatropha curcas</name>
    <name type="common">Barbados nut</name>
    <dbReference type="NCBI Taxonomy" id="180498"/>
    <lineage>
        <taxon>Eukaryota</taxon>
        <taxon>Viridiplantae</taxon>
        <taxon>Streptophyta</taxon>
        <taxon>Embryophyta</taxon>
        <taxon>Tracheophyta</taxon>
        <taxon>Spermatophyta</taxon>
        <taxon>Magnoliopsida</taxon>
        <taxon>eudicotyledons</taxon>
        <taxon>Gunneridae</taxon>
        <taxon>Pentapetalae</taxon>
        <taxon>rosids</taxon>
        <taxon>fabids</taxon>
        <taxon>Malpighiales</taxon>
        <taxon>Euphorbiaceae</taxon>
        <taxon>Crotonoideae</taxon>
        <taxon>Jatropheae</taxon>
        <taxon>Jatropha</taxon>
    </lineage>
</organism>
<evidence type="ECO:0000313" key="3">
    <source>
        <dbReference type="EMBL" id="KDP30643.1"/>
    </source>
</evidence>
<name>A0A067K6I9_JATCU</name>
<dbReference type="GO" id="GO:0003723">
    <property type="term" value="F:RNA binding"/>
    <property type="evidence" value="ECO:0007669"/>
    <property type="project" value="InterPro"/>
</dbReference>
<dbReference type="PROSITE" id="PS51375">
    <property type="entry name" value="PPR"/>
    <property type="match status" value="4"/>
</dbReference>
<gene>
    <name evidence="3" type="ORF">JCGZ_16208</name>
</gene>
<dbReference type="OrthoDB" id="185373at2759"/>
<accession>A0A067K6I9</accession>
<dbReference type="Pfam" id="PF01535">
    <property type="entry name" value="PPR"/>
    <property type="match status" value="1"/>
</dbReference>
<sequence length="564" mass="63389">MRLHYSYLQLPRNKHAPIPSRTLAEQLIWLLSHCSNLKHIQQTHGFMVSTGLHHDNLLLSRFINACSSLGLSLYSYSVFTHKTRPPDIYLYNTMIRSLSFSQTQSQAAIFLFNNIQVAGLRPDSYSFPFALKAVAKLLAIRTGRQIHCQTIGVGLDSDLHVVTALIQMYSSCSSECISDARKLFDGACGRVRYVVLWNAMVAGYTKIGDMENAQRLFDFMPERNVISWTAVISGYAQINRPHQAIGIFRRMQIEKVEPDEITMLAALSACAHLGALELGEWIHNYIDEHGLNRITSLNNALIDMYAKSGNIKRALQIFENMKHKNIITWTTMIAGLALHGLGREALEMFSCMERDGIMPNDVTFLAVLSACSHAGLVQIGRSYFSNMESRYGIQPKIEHYGCMIDLLGRAGCLQEAQQLVRQMPFEPNAAIWGSLLAAANTHGDALLGGSALEHLIKLEPNNSGNYVLLCNLYASFGWLEAARTVRIVMRDEGVKKMPGGSFIEVNSRVNEFIAGDASHPQFNEIREVLWNINRQLRLAHHFEESVMGLLEYCEGWDEILHSHE</sequence>
<dbReference type="InterPro" id="IPR046960">
    <property type="entry name" value="PPR_At4g14850-like_plant"/>
</dbReference>
<dbReference type="Pfam" id="PF20431">
    <property type="entry name" value="E_motif"/>
    <property type="match status" value="1"/>
</dbReference>
<dbReference type="PANTHER" id="PTHR47926">
    <property type="entry name" value="PENTATRICOPEPTIDE REPEAT-CONTAINING PROTEIN"/>
    <property type="match status" value="1"/>
</dbReference>
<dbReference type="InterPro" id="IPR011990">
    <property type="entry name" value="TPR-like_helical_dom_sf"/>
</dbReference>
<dbReference type="FunFam" id="1.25.40.10:FF:000242">
    <property type="entry name" value="Pentatricopeptide repeat-containing protein"/>
    <property type="match status" value="1"/>
</dbReference>
<dbReference type="GO" id="GO:0009451">
    <property type="term" value="P:RNA modification"/>
    <property type="evidence" value="ECO:0007669"/>
    <property type="project" value="InterPro"/>
</dbReference>
<feature type="repeat" description="PPR" evidence="2">
    <location>
        <begin position="224"/>
        <end position="258"/>
    </location>
</feature>
<reference evidence="3 4" key="1">
    <citation type="journal article" date="2014" name="PLoS ONE">
        <title>Global Analysis of Gene Expression Profiles in Physic Nut (Jatropha curcas L.) Seedlings Exposed to Salt Stress.</title>
        <authorList>
            <person name="Zhang L."/>
            <person name="Zhang C."/>
            <person name="Wu P."/>
            <person name="Chen Y."/>
            <person name="Li M."/>
            <person name="Jiang H."/>
            <person name="Wu G."/>
        </authorList>
    </citation>
    <scope>NUCLEOTIDE SEQUENCE [LARGE SCALE GENOMIC DNA]</scope>
    <source>
        <strain evidence="4">cv. GZQX0401</strain>
        <tissue evidence="3">Young leaves</tissue>
    </source>
</reference>
<dbReference type="AlphaFoldDB" id="A0A067K6I9"/>
<dbReference type="EMBL" id="KK914656">
    <property type="protein sequence ID" value="KDP30643.1"/>
    <property type="molecule type" value="Genomic_DNA"/>
</dbReference>
<evidence type="ECO:0000256" key="1">
    <source>
        <dbReference type="ARBA" id="ARBA00022737"/>
    </source>
</evidence>
<protein>
    <submittedName>
        <fullName evidence="3">Uncharacterized protein</fullName>
    </submittedName>
</protein>
<evidence type="ECO:0000313" key="4">
    <source>
        <dbReference type="Proteomes" id="UP000027138"/>
    </source>
</evidence>
<evidence type="ECO:0000256" key="2">
    <source>
        <dbReference type="PROSITE-ProRule" id="PRU00708"/>
    </source>
</evidence>
<dbReference type="InterPro" id="IPR046848">
    <property type="entry name" value="E_motif"/>
</dbReference>
<feature type="repeat" description="PPR" evidence="2">
    <location>
        <begin position="193"/>
        <end position="223"/>
    </location>
</feature>
<dbReference type="PANTHER" id="PTHR47926:SF432">
    <property type="entry name" value="(WILD MALAYSIAN BANANA) HYPOTHETICAL PROTEIN"/>
    <property type="match status" value="1"/>
</dbReference>
<feature type="repeat" description="PPR" evidence="2">
    <location>
        <begin position="325"/>
        <end position="359"/>
    </location>
</feature>
<dbReference type="SUPFAM" id="SSF48452">
    <property type="entry name" value="TPR-like"/>
    <property type="match status" value="1"/>
</dbReference>
<keyword evidence="1" id="KW-0677">Repeat</keyword>